<dbReference type="InterPro" id="IPR015421">
    <property type="entry name" value="PyrdxlP-dep_Trfase_major"/>
</dbReference>
<dbReference type="Gene3D" id="1.10.10.10">
    <property type="entry name" value="Winged helix-like DNA-binding domain superfamily/Winged helix DNA-binding domain"/>
    <property type="match status" value="1"/>
</dbReference>
<dbReference type="InterPro" id="IPR004839">
    <property type="entry name" value="Aminotransferase_I/II_large"/>
</dbReference>
<evidence type="ECO:0000256" key="4">
    <source>
        <dbReference type="ARBA" id="ARBA00023125"/>
    </source>
</evidence>
<keyword evidence="8" id="KW-1185">Reference proteome</keyword>
<evidence type="ECO:0000313" key="7">
    <source>
        <dbReference type="EMBL" id="TFW20383.1"/>
    </source>
</evidence>
<dbReference type="InterPro" id="IPR015424">
    <property type="entry name" value="PyrdxlP-dep_Trfase"/>
</dbReference>
<dbReference type="Pfam" id="PF00155">
    <property type="entry name" value="Aminotran_1_2"/>
    <property type="match status" value="1"/>
</dbReference>
<comment type="caution">
    <text evidence="7">The sequence shown here is derived from an EMBL/GenBank/DDBJ whole genome shotgun (WGS) entry which is preliminary data.</text>
</comment>
<organism evidence="7 8">
    <name type="scientific">Zemynaea arenosa</name>
    <dbReference type="NCBI Taxonomy" id="2561931"/>
    <lineage>
        <taxon>Bacteria</taxon>
        <taxon>Pseudomonadati</taxon>
        <taxon>Pseudomonadota</taxon>
        <taxon>Betaproteobacteria</taxon>
        <taxon>Burkholderiales</taxon>
        <taxon>Oxalobacteraceae</taxon>
        <taxon>Telluria group</taxon>
        <taxon>Zemynaea</taxon>
    </lineage>
</organism>
<protein>
    <submittedName>
        <fullName evidence="7">PLP-dependent aminotransferase family protein</fullName>
    </submittedName>
</protein>
<accession>A0A4Y9SGM4</accession>
<dbReference type="EMBL" id="SPVF01000132">
    <property type="protein sequence ID" value="TFW20383.1"/>
    <property type="molecule type" value="Genomic_DNA"/>
</dbReference>
<dbReference type="Proteomes" id="UP000298438">
    <property type="component" value="Unassembled WGS sequence"/>
</dbReference>
<dbReference type="InterPro" id="IPR036390">
    <property type="entry name" value="WH_DNA-bd_sf"/>
</dbReference>
<proteinExistence type="inferred from homology"/>
<dbReference type="SMART" id="SM00345">
    <property type="entry name" value="HTH_GNTR"/>
    <property type="match status" value="1"/>
</dbReference>
<dbReference type="GO" id="GO:0030170">
    <property type="term" value="F:pyridoxal phosphate binding"/>
    <property type="evidence" value="ECO:0007669"/>
    <property type="project" value="InterPro"/>
</dbReference>
<reference evidence="7 8" key="1">
    <citation type="submission" date="2019-03" db="EMBL/GenBank/DDBJ databases">
        <title>Draft Genome Sequence of Massilia arenosa sp. nov., a Novel Massilia Species Isolated from a Sandy-loam Maize Soil.</title>
        <authorList>
            <person name="Raths R."/>
            <person name="Peta V."/>
            <person name="Bucking H."/>
        </authorList>
    </citation>
    <scope>NUCLEOTIDE SEQUENCE [LARGE SCALE GENOMIC DNA]</scope>
    <source>
        <strain evidence="7 8">MC02</strain>
    </source>
</reference>
<keyword evidence="7" id="KW-0808">Transferase</keyword>
<dbReference type="PROSITE" id="PS50949">
    <property type="entry name" value="HTH_GNTR"/>
    <property type="match status" value="1"/>
</dbReference>
<dbReference type="GO" id="GO:0003700">
    <property type="term" value="F:DNA-binding transcription factor activity"/>
    <property type="evidence" value="ECO:0007669"/>
    <property type="project" value="InterPro"/>
</dbReference>
<dbReference type="GO" id="GO:0003677">
    <property type="term" value="F:DNA binding"/>
    <property type="evidence" value="ECO:0007669"/>
    <property type="project" value="UniProtKB-KW"/>
</dbReference>
<dbReference type="CDD" id="cd00609">
    <property type="entry name" value="AAT_like"/>
    <property type="match status" value="1"/>
</dbReference>
<comment type="similarity">
    <text evidence="1">In the C-terminal section; belongs to the class-I pyridoxal-phosphate-dependent aminotransferase family.</text>
</comment>
<dbReference type="PANTHER" id="PTHR46577:SF1">
    <property type="entry name" value="HTH-TYPE TRANSCRIPTIONAL REGULATORY PROTEIN GABR"/>
    <property type="match status" value="1"/>
</dbReference>
<evidence type="ECO:0000256" key="2">
    <source>
        <dbReference type="ARBA" id="ARBA00022898"/>
    </source>
</evidence>
<evidence type="ECO:0000256" key="3">
    <source>
        <dbReference type="ARBA" id="ARBA00023015"/>
    </source>
</evidence>
<evidence type="ECO:0000259" key="6">
    <source>
        <dbReference type="PROSITE" id="PS50949"/>
    </source>
</evidence>
<dbReference type="Pfam" id="PF00392">
    <property type="entry name" value="GntR"/>
    <property type="match status" value="1"/>
</dbReference>
<keyword evidence="5" id="KW-0804">Transcription</keyword>
<keyword evidence="2" id="KW-0663">Pyridoxal phosphate</keyword>
<evidence type="ECO:0000256" key="5">
    <source>
        <dbReference type="ARBA" id="ARBA00023163"/>
    </source>
</evidence>
<dbReference type="OrthoDB" id="9804020at2"/>
<evidence type="ECO:0000313" key="8">
    <source>
        <dbReference type="Proteomes" id="UP000298438"/>
    </source>
</evidence>
<dbReference type="Gene3D" id="3.40.640.10">
    <property type="entry name" value="Type I PLP-dependent aspartate aminotransferase-like (Major domain)"/>
    <property type="match status" value="1"/>
</dbReference>
<keyword evidence="3" id="KW-0805">Transcription regulation</keyword>
<evidence type="ECO:0000256" key="1">
    <source>
        <dbReference type="ARBA" id="ARBA00005384"/>
    </source>
</evidence>
<dbReference type="PANTHER" id="PTHR46577">
    <property type="entry name" value="HTH-TYPE TRANSCRIPTIONAL REGULATORY PROTEIN GABR"/>
    <property type="match status" value="1"/>
</dbReference>
<dbReference type="InterPro" id="IPR036388">
    <property type="entry name" value="WH-like_DNA-bd_sf"/>
</dbReference>
<dbReference type="AlphaFoldDB" id="A0A4Y9SGM4"/>
<dbReference type="GO" id="GO:0008483">
    <property type="term" value="F:transaminase activity"/>
    <property type="evidence" value="ECO:0007669"/>
    <property type="project" value="UniProtKB-KW"/>
</dbReference>
<feature type="domain" description="HTH gntR-type" evidence="6">
    <location>
        <begin position="19"/>
        <end position="86"/>
    </location>
</feature>
<keyword evidence="4" id="KW-0238">DNA-binding</keyword>
<sequence length="487" mass="52760">MDYRVLLASFERTQDVAGWPRQRVIHACLRAAIMDGQLPAGTRLLATRALAGELQVARNTVLYAYDQLATEGLILGTPRGSTVAPIASDAARARVKPPARSNAIARRMQGLRGLPSSGAEARAFAPGVPALDLFPLVQWRKQVERAWREMQPADLNYADPAGVPELRAEIRSYLAASRGVRCETDQVFITSGTQASLELCARTLADAGAITWIGNPGYGGALAAFRAAQLRTIGIVVDDEGLNPTAQDWQLRTPRLIYTTPSHQYPTGGVLGMARRLALIEQAARVGALVIEDDYDSEFRHDGPPLPAMQGLVADAPVIYVGTFSKTLFPSLRTAYLVVPRTLVEPLQAVLARMPPHGRVADQLALANFLHSGQFGVHLRRMRRIYRGRRDILLDALERHLGHCGTVHGASAGMHLALRFASGAPPDTEVAQAVLDAGVVARALSAHATGVRDHGWNGLMFGYSQVPEAEIEPLIKRLARVIAQYGR</sequence>
<dbReference type="SUPFAM" id="SSF53383">
    <property type="entry name" value="PLP-dependent transferases"/>
    <property type="match status" value="1"/>
</dbReference>
<dbReference type="InterPro" id="IPR000524">
    <property type="entry name" value="Tscrpt_reg_HTH_GntR"/>
</dbReference>
<gene>
    <name evidence="7" type="ORF">E4L96_10450</name>
</gene>
<name>A0A4Y9SGM4_9BURK</name>
<dbReference type="InterPro" id="IPR051446">
    <property type="entry name" value="HTH_trans_reg/aminotransferase"/>
</dbReference>
<dbReference type="RefSeq" id="WP_135207160.1">
    <property type="nucleotide sequence ID" value="NZ_SPVF01000132.1"/>
</dbReference>
<keyword evidence="7" id="KW-0032">Aminotransferase</keyword>
<dbReference type="SUPFAM" id="SSF46785">
    <property type="entry name" value="Winged helix' DNA-binding domain"/>
    <property type="match status" value="1"/>
</dbReference>